<evidence type="ECO:0000313" key="1">
    <source>
        <dbReference type="EMBL" id="RGD62442.1"/>
    </source>
</evidence>
<keyword evidence="2" id="KW-1185">Reference proteome</keyword>
<proteinExistence type="predicted"/>
<reference evidence="1 2" key="1">
    <citation type="submission" date="2018-08" db="EMBL/GenBank/DDBJ databases">
        <title>Diversity &amp; Physiological Properties of Lignin-Decomposing Actinobacteria from Soil.</title>
        <authorList>
            <person name="Roh S.G."/>
            <person name="Kim S.B."/>
        </authorList>
    </citation>
    <scope>NUCLEOTIDE SEQUENCE [LARGE SCALE GENOMIC DNA]</scope>
    <source>
        <strain evidence="1 2">MMS17-GH009</strain>
    </source>
</reference>
<evidence type="ECO:0000313" key="2">
    <source>
        <dbReference type="Proteomes" id="UP000263377"/>
    </source>
</evidence>
<dbReference type="EMBL" id="QVIG01000001">
    <property type="protein sequence ID" value="RGD62442.1"/>
    <property type="molecule type" value="Genomic_DNA"/>
</dbReference>
<organism evidence="1 2">
    <name type="scientific">Kitasatospora xanthocidica</name>
    <dbReference type="NCBI Taxonomy" id="83382"/>
    <lineage>
        <taxon>Bacteria</taxon>
        <taxon>Bacillati</taxon>
        <taxon>Actinomycetota</taxon>
        <taxon>Actinomycetes</taxon>
        <taxon>Kitasatosporales</taxon>
        <taxon>Streptomycetaceae</taxon>
        <taxon>Kitasatospora</taxon>
    </lineage>
</organism>
<dbReference type="Proteomes" id="UP000263377">
    <property type="component" value="Unassembled WGS sequence"/>
</dbReference>
<protein>
    <submittedName>
        <fullName evidence="1">Uncharacterized protein</fullName>
    </submittedName>
</protein>
<comment type="caution">
    <text evidence="1">The sequence shown here is derived from an EMBL/GenBank/DDBJ whole genome shotgun (WGS) entry which is preliminary data.</text>
</comment>
<gene>
    <name evidence="1" type="ORF">DR950_36010</name>
</gene>
<accession>A0A373A453</accession>
<dbReference type="RefSeq" id="WP_117490893.1">
    <property type="nucleotide sequence ID" value="NZ_QVIG01000001.1"/>
</dbReference>
<dbReference type="AlphaFoldDB" id="A0A373A453"/>
<sequence>MSTYTRSAISKSINDAADLVIEELNGGERDADLVSAVVNAALTMLDDPDASFRQIVEENYDIEESELRSWWGGWS</sequence>
<name>A0A373A453_9ACTN</name>